<evidence type="ECO:0000313" key="3">
    <source>
        <dbReference type="Proteomes" id="UP001189624"/>
    </source>
</evidence>
<dbReference type="Proteomes" id="UP001189624">
    <property type="component" value="Chromosome 3"/>
</dbReference>
<evidence type="ECO:0000313" key="2">
    <source>
        <dbReference type="EMBL" id="CAJ1939339.1"/>
    </source>
</evidence>
<dbReference type="InterPro" id="IPR011993">
    <property type="entry name" value="PH-like_dom_sf"/>
</dbReference>
<dbReference type="Gramene" id="rna-AYBTSS11_LOCUS9073">
    <property type="protein sequence ID" value="CAJ1939339.1"/>
    <property type="gene ID" value="gene-AYBTSS11_LOCUS9073"/>
</dbReference>
<dbReference type="CDD" id="cd00030">
    <property type="entry name" value="C2"/>
    <property type="match status" value="1"/>
</dbReference>
<feature type="domain" description="C2" evidence="1">
    <location>
        <begin position="1"/>
        <end position="114"/>
    </location>
</feature>
<dbReference type="Gene3D" id="2.60.40.150">
    <property type="entry name" value="C2 domain"/>
    <property type="match status" value="1"/>
</dbReference>
<dbReference type="PANTHER" id="PTHR47038:SF1">
    <property type="entry name" value="BAG-ASSOCIATED GRAM PROTEIN 1"/>
    <property type="match status" value="1"/>
</dbReference>
<dbReference type="SMART" id="SM00568">
    <property type="entry name" value="GRAM"/>
    <property type="match status" value="1"/>
</dbReference>
<dbReference type="EMBL" id="OY731400">
    <property type="protein sequence ID" value="CAJ1939339.1"/>
    <property type="molecule type" value="Genomic_DNA"/>
</dbReference>
<name>A0AA86S9P4_9FABA</name>
<dbReference type="Pfam" id="PF02893">
    <property type="entry name" value="GRAM"/>
    <property type="match status" value="1"/>
</dbReference>
<dbReference type="AlphaFoldDB" id="A0AA86S9P4"/>
<dbReference type="Gene3D" id="2.30.29.30">
    <property type="entry name" value="Pleckstrin-homology domain (PH domain)/Phosphotyrosine-binding domain (PTB)"/>
    <property type="match status" value="1"/>
</dbReference>
<proteinExistence type="predicted"/>
<dbReference type="InterPro" id="IPR000008">
    <property type="entry name" value="C2_dom"/>
</dbReference>
<protein>
    <recommendedName>
        <fullName evidence="1">C2 domain-containing protein</fullName>
    </recommendedName>
</protein>
<organism evidence="2 3">
    <name type="scientific">Sphenostylis stenocarpa</name>
    <dbReference type="NCBI Taxonomy" id="92480"/>
    <lineage>
        <taxon>Eukaryota</taxon>
        <taxon>Viridiplantae</taxon>
        <taxon>Streptophyta</taxon>
        <taxon>Embryophyta</taxon>
        <taxon>Tracheophyta</taxon>
        <taxon>Spermatophyta</taxon>
        <taxon>Magnoliopsida</taxon>
        <taxon>eudicotyledons</taxon>
        <taxon>Gunneridae</taxon>
        <taxon>Pentapetalae</taxon>
        <taxon>rosids</taxon>
        <taxon>fabids</taxon>
        <taxon>Fabales</taxon>
        <taxon>Fabaceae</taxon>
        <taxon>Papilionoideae</taxon>
        <taxon>50 kb inversion clade</taxon>
        <taxon>NPAAA clade</taxon>
        <taxon>indigoferoid/millettioid clade</taxon>
        <taxon>Phaseoleae</taxon>
        <taxon>Sphenostylis</taxon>
    </lineage>
</organism>
<dbReference type="InterPro" id="IPR044655">
    <property type="entry name" value="BAGP1-like"/>
</dbReference>
<dbReference type="SMART" id="SM00239">
    <property type="entry name" value="C2"/>
    <property type="match status" value="1"/>
</dbReference>
<dbReference type="PROSITE" id="PS50004">
    <property type="entry name" value="C2"/>
    <property type="match status" value="1"/>
</dbReference>
<accession>A0AA86S9P4</accession>
<dbReference type="PANTHER" id="PTHR47038">
    <property type="entry name" value="BAG-ASSOCIATED GRAM PROTEIN 1"/>
    <property type="match status" value="1"/>
</dbReference>
<dbReference type="InterPro" id="IPR035892">
    <property type="entry name" value="C2_domain_sf"/>
</dbReference>
<evidence type="ECO:0000259" key="1">
    <source>
        <dbReference type="PROSITE" id="PS50004"/>
    </source>
</evidence>
<reference evidence="2" key="1">
    <citation type="submission" date="2023-10" db="EMBL/GenBank/DDBJ databases">
        <authorList>
            <person name="Domelevo Entfellner J.-B."/>
        </authorList>
    </citation>
    <scope>NUCLEOTIDE SEQUENCE</scope>
</reference>
<sequence length="317" mass="35352">MGKHIVDSKPSLGYQIMVELFAANDLVGSTLKNIPDPYAVITCGNENRFSSLNPGTRNPMWGENFNFSVHEFPAQINVAIYDWNIMTKSIPLGSVTVLVESEGQTGAKWHTLESPSGQVSLRIKTQISGTSRISGYRGDNPQRSMPPLETQGLTVVHQKPGPLQTIFGLHPDEGVDHSYTCALETSFLYHGHMYVSASCICFYSNVFFKQMKVVIPFEDIDEFNVDSFCGLVNFLRLFNSYPFLICPLHPHPKLSQNSWVVASRDLCKALNKRHRLHLLVEADDIKKSPKSTGEEAESNVEGAGYFLREKVKPLAAD</sequence>
<keyword evidence="3" id="KW-1185">Reference proteome</keyword>
<dbReference type="SUPFAM" id="SSF49562">
    <property type="entry name" value="C2 domain (Calcium/lipid-binding domain, CaLB)"/>
    <property type="match status" value="1"/>
</dbReference>
<dbReference type="InterPro" id="IPR004182">
    <property type="entry name" value="GRAM"/>
</dbReference>
<dbReference type="Pfam" id="PF00168">
    <property type="entry name" value="C2"/>
    <property type="match status" value="1"/>
</dbReference>
<gene>
    <name evidence="2" type="ORF">AYBTSS11_LOCUS9073</name>
</gene>